<dbReference type="AlphaFoldDB" id="R8YZW6"/>
<dbReference type="HOGENOM" id="CLU_3401743_0_0_6"/>
<accession>R8YZW6</accession>
<evidence type="ECO:0000313" key="2">
    <source>
        <dbReference type="Proteomes" id="UP000013986"/>
    </source>
</evidence>
<proteinExistence type="predicted"/>
<protein>
    <submittedName>
        <fullName evidence="1">Uncharacterized protein</fullName>
    </submittedName>
</protein>
<name>R8YZW6_9GAMM</name>
<dbReference type="Proteomes" id="UP000013986">
    <property type="component" value="Unassembled WGS sequence"/>
</dbReference>
<comment type="caution">
    <text evidence="1">The sequence shown here is derived from an EMBL/GenBank/DDBJ whole genome shotgun (WGS) entry which is preliminary data.</text>
</comment>
<sequence length="30" mass="3385">MAIKKARHPVELFRIWLLDMTPVVSHAPGA</sequence>
<reference evidence="1 2" key="1">
    <citation type="submission" date="2013-02" db="EMBL/GenBank/DDBJ databases">
        <title>The Genome Sequence of Acinetobacter pittii ANC 4052.</title>
        <authorList>
            <consortium name="The Broad Institute Genome Sequencing Platform"/>
            <consortium name="The Broad Institute Genome Sequencing Center for Infectious Disease"/>
            <person name="Cerqueira G."/>
            <person name="Feldgarden M."/>
            <person name="Courvalin P."/>
            <person name="Perichon B."/>
            <person name="Grillot-Courvalin C."/>
            <person name="Clermont D."/>
            <person name="Rocha E."/>
            <person name="Yoon E.-J."/>
            <person name="Nemec A."/>
            <person name="Walker B."/>
            <person name="Young S.K."/>
            <person name="Zeng Q."/>
            <person name="Gargeya S."/>
            <person name="Fitzgerald M."/>
            <person name="Haas B."/>
            <person name="Abouelleil A."/>
            <person name="Alvarado L."/>
            <person name="Arachchi H.M."/>
            <person name="Berlin A.M."/>
            <person name="Chapman S.B."/>
            <person name="Dewar J."/>
            <person name="Goldberg J."/>
            <person name="Griggs A."/>
            <person name="Gujja S."/>
            <person name="Hansen M."/>
            <person name="Howarth C."/>
            <person name="Imamovic A."/>
            <person name="Larimer J."/>
            <person name="McCowan C."/>
            <person name="Murphy C."/>
            <person name="Neiman D."/>
            <person name="Pearson M."/>
            <person name="Priest M."/>
            <person name="Roberts A."/>
            <person name="Saif S."/>
            <person name="Shea T."/>
            <person name="Sisk P."/>
            <person name="Sykes S."/>
            <person name="Wortman J."/>
            <person name="Nusbaum C."/>
            <person name="Birren B."/>
        </authorList>
    </citation>
    <scope>NUCLEOTIDE SEQUENCE [LARGE SCALE GENOMIC DNA]</scope>
    <source>
        <strain evidence="1 2">ANC 4052</strain>
    </source>
</reference>
<gene>
    <name evidence="1" type="ORF">F929_00998</name>
</gene>
<dbReference type="EMBL" id="APQO01000004">
    <property type="protein sequence ID" value="EOQ74879.1"/>
    <property type="molecule type" value="Genomic_DNA"/>
</dbReference>
<organism evidence="1 2">
    <name type="scientific">Acinetobacter lactucae</name>
    <dbReference type="NCBI Taxonomy" id="1785128"/>
    <lineage>
        <taxon>Bacteria</taxon>
        <taxon>Pseudomonadati</taxon>
        <taxon>Pseudomonadota</taxon>
        <taxon>Gammaproteobacteria</taxon>
        <taxon>Moraxellales</taxon>
        <taxon>Moraxellaceae</taxon>
        <taxon>Acinetobacter</taxon>
        <taxon>Acinetobacter calcoaceticus/baumannii complex</taxon>
    </lineage>
</organism>
<evidence type="ECO:0000313" key="1">
    <source>
        <dbReference type="EMBL" id="EOQ74879.1"/>
    </source>
</evidence>